<evidence type="ECO:0000313" key="2">
    <source>
        <dbReference type="EMBL" id="MFC3032821.1"/>
    </source>
</evidence>
<keyword evidence="1" id="KW-1133">Transmembrane helix</keyword>
<evidence type="ECO:0000313" key="3">
    <source>
        <dbReference type="Proteomes" id="UP001595453"/>
    </source>
</evidence>
<keyword evidence="1" id="KW-0812">Transmembrane</keyword>
<feature type="transmembrane region" description="Helical" evidence="1">
    <location>
        <begin position="243"/>
        <end position="260"/>
    </location>
</feature>
<feature type="transmembrane region" description="Helical" evidence="1">
    <location>
        <begin position="63"/>
        <end position="82"/>
    </location>
</feature>
<gene>
    <name evidence="2" type="ORF">ACFOEE_09850</name>
</gene>
<accession>A0ABV7CJW4</accession>
<dbReference type="InterPro" id="IPR010266">
    <property type="entry name" value="NnrS"/>
</dbReference>
<feature type="transmembrane region" description="Helical" evidence="1">
    <location>
        <begin position="94"/>
        <end position="110"/>
    </location>
</feature>
<keyword evidence="3" id="KW-1185">Reference proteome</keyword>
<reference evidence="3" key="1">
    <citation type="journal article" date="2019" name="Int. J. Syst. Evol. Microbiol.">
        <title>The Global Catalogue of Microorganisms (GCM) 10K type strain sequencing project: providing services to taxonomists for standard genome sequencing and annotation.</title>
        <authorList>
            <consortium name="The Broad Institute Genomics Platform"/>
            <consortium name="The Broad Institute Genome Sequencing Center for Infectious Disease"/>
            <person name="Wu L."/>
            <person name="Ma J."/>
        </authorList>
    </citation>
    <scope>NUCLEOTIDE SEQUENCE [LARGE SCALE GENOMIC DNA]</scope>
    <source>
        <strain evidence="3">KCTC 42730</strain>
    </source>
</reference>
<comment type="caution">
    <text evidence="2">The sequence shown here is derived from an EMBL/GenBank/DDBJ whole genome shotgun (WGS) entry which is preliminary data.</text>
</comment>
<evidence type="ECO:0000256" key="1">
    <source>
        <dbReference type="SAM" id="Phobius"/>
    </source>
</evidence>
<feature type="transmembrane region" description="Helical" evidence="1">
    <location>
        <begin position="21"/>
        <end position="43"/>
    </location>
</feature>
<dbReference type="Pfam" id="PF05940">
    <property type="entry name" value="NnrS"/>
    <property type="match status" value="1"/>
</dbReference>
<feature type="transmembrane region" description="Helical" evidence="1">
    <location>
        <begin position="146"/>
        <end position="169"/>
    </location>
</feature>
<proteinExistence type="predicted"/>
<feature type="transmembrane region" description="Helical" evidence="1">
    <location>
        <begin position="367"/>
        <end position="387"/>
    </location>
</feature>
<organism evidence="2 3">
    <name type="scientific">Pseudoalteromonas fenneropenaei</name>
    <dbReference type="NCBI Taxonomy" id="1737459"/>
    <lineage>
        <taxon>Bacteria</taxon>
        <taxon>Pseudomonadati</taxon>
        <taxon>Pseudomonadota</taxon>
        <taxon>Gammaproteobacteria</taxon>
        <taxon>Alteromonadales</taxon>
        <taxon>Pseudoalteromonadaceae</taxon>
        <taxon>Pseudoalteromonas</taxon>
    </lineage>
</organism>
<feature type="transmembrane region" description="Helical" evidence="1">
    <location>
        <begin position="181"/>
        <end position="203"/>
    </location>
</feature>
<dbReference type="RefSeq" id="WP_377123714.1">
    <property type="nucleotide sequence ID" value="NZ_JBHRSD010000015.1"/>
</dbReference>
<feature type="transmembrane region" description="Helical" evidence="1">
    <location>
        <begin position="338"/>
        <end position="361"/>
    </location>
</feature>
<name>A0ABV7CJW4_9GAMM</name>
<keyword evidence="1" id="KW-0472">Membrane</keyword>
<dbReference type="Proteomes" id="UP001595453">
    <property type="component" value="Unassembled WGS sequence"/>
</dbReference>
<sequence length="400" mass="44302">MMQITDSQKEELIPPILRLAFRPFFLFGGAFSCIALVLWGFVLSGSVAFSPYGNLLFWHSHEMLFGFASAIVVGFLLTAVQNWTGIPSIRGKKLAVLVGLWLSARLLLAFSISPVWLSTAIDLAFLPLAGYWLAKPIIAVGQMRNLFFIPILVLMSASNLLMHLGVILAMPELYQHGFMSAIWLITLLMTVLGGRVIPFFTANGLGRPKVEAKPWLEYLVLGSTWLVFAIYLTGAVYYLPKSVLGGLLAVCASAHLVRALRWRIWSTLSVPLLWSLHVAYWFIPIGLFLMALAYTTNWLSVSTAFHSLTVGAMGNMILSMMCRVSLGHTGRQLIVKHAIIWAFFAVLIAALIRVFGVVLFSNMSFQLIIIAIGGWCFAYGLFAYVYYPVLTQPRADGRPG</sequence>
<feature type="transmembrane region" description="Helical" evidence="1">
    <location>
        <begin position="215"/>
        <end position="237"/>
    </location>
</feature>
<feature type="transmembrane region" description="Helical" evidence="1">
    <location>
        <begin position="116"/>
        <end position="134"/>
    </location>
</feature>
<feature type="transmembrane region" description="Helical" evidence="1">
    <location>
        <begin position="272"/>
        <end position="293"/>
    </location>
</feature>
<protein>
    <submittedName>
        <fullName evidence="2">NnrS family protein</fullName>
    </submittedName>
</protein>
<dbReference type="EMBL" id="JBHRSD010000015">
    <property type="protein sequence ID" value="MFC3032821.1"/>
    <property type="molecule type" value="Genomic_DNA"/>
</dbReference>
<feature type="transmembrane region" description="Helical" evidence="1">
    <location>
        <begin position="305"/>
        <end position="326"/>
    </location>
</feature>